<dbReference type="InterPro" id="IPR020846">
    <property type="entry name" value="MFS_dom"/>
</dbReference>
<feature type="transmembrane region" description="Helical" evidence="4">
    <location>
        <begin position="250"/>
        <end position="270"/>
    </location>
</feature>
<evidence type="ECO:0000256" key="3">
    <source>
        <dbReference type="SAM" id="MobiDB-lite"/>
    </source>
</evidence>
<evidence type="ECO:0000313" key="7">
    <source>
        <dbReference type="Proteomes" id="UP000266188"/>
    </source>
</evidence>
<feature type="transmembrane region" description="Helical" evidence="4">
    <location>
        <begin position="185"/>
        <end position="206"/>
    </location>
</feature>
<sequence length="430" mass="46797">MYSAARDHSVSQSEPQLPEKHYTGGLQVSSQPGPPPKNGLSEQYTYNHMQDGQINATSLETNPDPPAFRTSITRSTSEIDENDYPEGGFRAWLVVAGGWFGLFSTFGIINSMGTLQAYVENHQLKDYSSGTTGWIFGMYAFLTFFCGAQIGPIFDTKGPRLLVIIGSILAMAMTVTLGFCEEYWHFMLSIGIAGGLAASLILTPSISAIGHYFNTKRGIATGIATTGGSAGGIVYPLVLEKLFTMVGWAWATRVLALICLVTIILTNLLIKSRLLKKPASHMLPDLRIFREPKFTITTIGVFFVELGLFIPMSYISSYGLAHGVSRHLSYQLLAILNAGSFFGRIIPGYFADVCGRYNTLTCMVILCLVSNACLWLPAGDSTPVLIIYCLVFGFASGSNISLTPVCISQLCKVENYGMYYASSYTIVSFG</sequence>
<accession>A0A3A3A3P3</accession>
<dbReference type="PROSITE" id="PS50850">
    <property type="entry name" value="MFS"/>
    <property type="match status" value="1"/>
</dbReference>
<feature type="region of interest" description="Disordered" evidence="3">
    <location>
        <begin position="1"/>
        <end position="43"/>
    </location>
</feature>
<reference evidence="7" key="1">
    <citation type="submission" date="2017-02" db="EMBL/GenBank/DDBJ databases">
        <authorList>
            <person name="Tafer H."/>
            <person name="Lopandic K."/>
        </authorList>
    </citation>
    <scope>NUCLEOTIDE SEQUENCE [LARGE SCALE GENOMIC DNA]</scope>
    <source>
        <strain evidence="7">CBS 366.77</strain>
    </source>
</reference>
<feature type="transmembrane region" description="Helical" evidence="4">
    <location>
        <begin position="294"/>
        <end position="316"/>
    </location>
</feature>
<gene>
    <name evidence="6" type="ORF">PHISCL_03021</name>
</gene>
<dbReference type="EMBL" id="MVGC01000073">
    <property type="protein sequence ID" value="RJE24655.1"/>
    <property type="molecule type" value="Genomic_DNA"/>
</dbReference>
<feature type="transmembrane region" description="Helical" evidence="4">
    <location>
        <begin position="328"/>
        <end position="346"/>
    </location>
</feature>
<dbReference type="GO" id="GO:0016020">
    <property type="term" value="C:membrane"/>
    <property type="evidence" value="ECO:0007669"/>
    <property type="project" value="UniProtKB-SubCell"/>
</dbReference>
<feature type="transmembrane region" description="Helical" evidence="4">
    <location>
        <begin position="384"/>
        <end position="402"/>
    </location>
</feature>
<dbReference type="GO" id="GO:0022857">
    <property type="term" value="F:transmembrane transporter activity"/>
    <property type="evidence" value="ECO:0007669"/>
    <property type="project" value="InterPro"/>
</dbReference>
<feature type="transmembrane region" description="Helical" evidence="4">
    <location>
        <begin position="161"/>
        <end position="179"/>
    </location>
</feature>
<keyword evidence="4" id="KW-0472">Membrane</keyword>
<feature type="transmembrane region" description="Helical" evidence="4">
    <location>
        <begin position="218"/>
        <end position="238"/>
    </location>
</feature>
<organism evidence="6 7">
    <name type="scientific">Aspergillus sclerotialis</name>
    <dbReference type="NCBI Taxonomy" id="2070753"/>
    <lineage>
        <taxon>Eukaryota</taxon>
        <taxon>Fungi</taxon>
        <taxon>Dikarya</taxon>
        <taxon>Ascomycota</taxon>
        <taxon>Pezizomycotina</taxon>
        <taxon>Eurotiomycetes</taxon>
        <taxon>Eurotiomycetidae</taxon>
        <taxon>Eurotiales</taxon>
        <taxon>Aspergillaceae</taxon>
        <taxon>Aspergillus</taxon>
        <taxon>Aspergillus subgen. Polypaecilum</taxon>
    </lineage>
</organism>
<comment type="subcellular location">
    <subcellularLocation>
        <location evidence="1">Membrane</location>
        <topology evidence="1">Multi-pass membrane protein</topology>
    </subcellularLocation>
</comment>
<proteinExistence type="inferred from homology"/>
<dbReference type="Gene3D" id="1.20.1250.20">
    <property type="entry name" value="MFS general substrate transporter like domains"/>
    <property type="match status" value="2"/>
</dbReference>
<feature type="transmembrane region" description="Helical" evidence="4">
    <location>
        <begin position="91"/>
        <end position="113"/>
    </location>
</feature>
<dbReference type="OrthoDB" id="410267at2759"/>
<dbReference type="Pfam" id="PF07690">
    <property type="entry name" value="MFS_1"/>
    <property type="match status" value="1"/>
</dbReference>
<evidence type="ECO:0000259" key="5">
    <source>
        <dbReference type="PROSITE" id="PS50850"/>
    </source>
</evidence>
<dbReference type="InterPro" id="IPR036259">
    <property type="entry name" value="MFS_trans_sf"/>
</dbReference>
<evidence type="ECO:0000256" key="1">
    <source>
        <dbReference type="ARBA" id="ARBA00004141"/>
    </source>
</evidence>
<keyword evidence="7" id="KW-1185">Reference proteome</keyword>
<feature type="transmembrane region" description="Helical" evidence="4">
    <location>
        <begin position="133"/>
        <end position="154"/>
    </location>
</feature>
<keyword evidence="4" id="KW-1133">Transmembrane helix</keyword>
<comment type="similarity">
    <text evidence="2">Belongs to the major facilitator superfamily. Monocarboxylate porter (TC 2.A.1.13) family.</text>
</comment>
<dbReference type="CDD" id="cd17352">
    <property type="entry name" value="MFS_MCT_SLC16"/>
    <property type="match status" value="1"/>
</dbReference>
<dbReference type="PANTHER" id="PTHR11360">
    <property type="entry name" value="MONOCARBOXYLATE TRANSPORTER"/>
    <property type="match status" value="1"/>
</dbReference>
<dbReference type="InterPro" id="IPR050327">
    <property type="entry name" value="Proton-linked_MCT"/>
</dbReference>
<comment type="caution">
    <text evidence="6">The sequence shown here is derived from an EMBL/GenBank/DDBJ whole genome shotgun (WGS) entry which is preliminary data.</text>
</comment>
<dbReference type="Proteomes" id="UP000266188">
    <property type="component" value="Unassembled WGS sequence"/>
</dbReference>
<dbReference type="SUPFAM" id="SSF103473">
    <property type="entry name" value="MFS general substrate transporter"/>
    <property type="match status" value="1"/>
</dbReference>
<name>A0A3A3A3P3_9EURO</name>
<keyword evidence="4" id="KW-0812">Transmembrane</keyword>
<evidence type="ECO:0000256" key="2">
    <source>
        <dbReference type="ARBA" id="ARBA00006727"/>
    </source>
</evidence>
<evidence type="ECO:0000313" key="6">
    <source>
        <dbReference type="EMBL" id="RJE24655.1"/>
    </source>
</evidence>
<dbReference type="InterPro" id="IPR011701">
    <property type="entry name" value="MFS"/>
</dbReference>
<dbReference type="AlphaFoldDB" id="A0A3A3A3P3"/>
<protein>
    <submittedName>
        <fullName evidence="6">Monocarboxylate transporter</fullName>
    </submittedName>
</protein>
<dbReference type="PANTHER" id="PTHR11360:SF177">
    <property type="entry name" value="RIBOFLAVIN TRANSPORTER MCH5"/>
    <property type="match status" value="1"/>
</dbReference>
<feature type="transmembrane region" description="Helical" evidence="4">
    <location>
        <begin position="358"/>
        <end position="378"/>
    </location>
</feature>
<feature type="domain" description="Major facilitator superfamily (MFS) profile" evidence="5">
    <location>
        <begin position="91"/>
        <end position="430"/>
    </location>
</feature>
<evidence type="ECO:0000256" key="4">
    <source>
        <dbReference type="SAM" id="Phobius"/>
    </source>
</evidence>